<organism evidence="3 4">
    <name type="scientific">Aurantimonas endophytica</name>
    <dbReference type="NCBI Taxonomy" id="1522175"/>
    <lineage>
        <taxon>Bacteria</taxon>
        <taxon>Pseudomonadati</taxon>
        <taxon>Pseudomonadota</taxon>
        <taxon>Alphaproteobacteria</taxon>
        <taxon>Hyphomicrobiales</taxon>
        <taxon>Aurantimonadaceae</taxon>
        <taxon>Aurantimonas</taxon>
    </lineage>
</organism>
<feature type="transmembrane region" description="Helical" evidence="1">
    <location>
        <begin position="57"/>
        <end position="78"/>
    </location>
</feature>
<keyword evidence="1" id="KW-0812">Transmembrane</keyword>
<keyword evidence="4" id="KW-1185">Reference proteome</keyword>
<dbReference type="GO" id="GO:0016020">
    <property type="term" value="C:membrane"/>
    <property type="evidence" value="ECO:0007669"/>
    <property type="project" value="TreeGrafter"/>
</dbReference>
<feature type="transmembrane region" description="Helical" evidence="1">
    <location>
        <begin position="159"/>
        <end position="177"/>
    </location>
</feature>
<feature type="transmembrane region" description="Helical" evidence="1">
    <location>
        <begin position="258"/>
        <end position="280"/>
    </location>
</feature>
<dbReference type="Pfam" id="PF01757">
    <property type="entry name" value="Acyl_transf_3"/>
    <property type="match status" value="1"/>
</dbReference>
<protein>
    <submittedName>
        <fullName evidence="3">Peptidoglycan/LPS O-acetylase OafA/YrhL</fullName>
    </submittedName>
</protein>
<comment type="caution">
    <text evidence="3">The sequence shown here is derived from an EMBL/GenBank/DDBJ whole genome shotgun (WGS) entry which is preliminary data.</text>
</comment>
<reference evidence="3 4" key="1">
    <citation type="submission" date="2020-08" db="EMBL/GenBank/DDBJ databases">
        <title>Genomic Encyclopedia of Type Strains, Phase IV (KMG-IV): sequencing the most valuable type-strain genomes for metagenomic binning, comparative biology and taxonomic classification.</title>
        <authorList>
            <person name="Goeker M."/>
        </authorList>
    </citation>
    <scope>NUCLEOTIDE SEQUENCE [LARGE SCALE GENOMIC DNA]</scope>
    <source>
        <strain evidence="3 4">DSM 103570</strain>
    </source>
</reference>
<name>A0A7W6H997_9HYPH</name>
<dbReference type="RefSeq" id="WP_183205224.1">
    <property type="nucleotide sequence ID" value="NZ_JAAAMM010000001.1"/>
</dbReference>
<dbReference type="EMBL" id="JACIEM010000001">
    <property type="protein sequence ID" value="MBB4000985.1"/>
    <property type="molecule type" value="Genomic_DNA"/>
</dbReference>
<gene>
    <name evidence="3" type="ORF">GGR03_000032</name>
</gene>
<evidence type="ECO:0000313" key="4">
    <source>
        <dbReference type="Proteomes" id="UP000588647"/>
    </source>
</evidence>
<feature type="transmembrane region" description="Helical" evidence="1">
    <location>
        <begin position="116"/>
        <end position="147"/>
    </location>
</feature>
<keyword evidence="1" id="KW-1133">Transmembrane helix</keyword>
<feature type="transmembrane region" description="Helical" evidence="1">
    <location>
        <begin position="189"/>
        <end position="210"/>
    </location>
</feature>
<accession>A0A7W6H997</accession>
<dbReference type="GO" id="GO:0016747">
    <property type="term" value="F:acyltransferase activity, transferring groups other than amino-acyl groups"/>
    <property type="evidence" value="ECO:0007669"/>
    <property type="project" value="InterPro"/>
</dbReference>
<dbReference type="InterPro" id="IPR050879">
    <property type="entry name" value="Acyltransferase_3"/>
</dbReference>
<feature type="transmembrane region" description="Helical" evidence="1">
    <location>
        <begin position="292"/>
        <end position="317"/>
    </location>
</feature>
<dbReference type="InterPro" id="IPR002656">
    <property type="entry name" value="Acyl_transf_3_dom"/>
</dbReference>
<feature type="transmembrane region" description="Helical" evidence="1">
    <location>
        <begin position="7"/>
        <end position="29"/>
    </location>
</feature>
<evidence type="ECO:0000256" key="1">
    <source>
        <dbReference type="SAM" id="Phobius"/>
    </source>
</evidence>
<feature type="transmembrane region" description="Helical" evidence="1">
    <location>
        <begin position="90"/>
        <end position="110"/>
    </location>
</feature>
<dbReference type="GO" id="GO:0009103">
    <property type="term" value="P:lipopolysaccharide biosynthetic process"/>
    <property type="evidence" value="ECO:0007669"/>
    <property type="project" value="TreeGrafter"/>
</dbReference>
<proteinExistence type="predicted"/>
<dbReference type="Proteomes" id="UP000588647">
    <property type="component" value="Unassembled WGS sequence"/>
</dbReference>
<dbReference type="PANTHER" id="PTHR23028:SF53">
    <property type="entry name" value="ACYL_TRANSF_3 DOMAIN-CONTAINING PROTEIN"/>
    <property type="match status" value="1"/>
</dbReference>
<feature type="domain" description="Acyltransferase 3" evidence="2">
    <location>
        <begin position="10"/>
        <end position="353"/>
    </location>
</feature>
<feature type="transmembrane region" description="Helical" evidence="1">
    <location>
        <begin position="222"/>
        <end position="242"/>
    </location>
</feature>
<dbReference type="PANTHER" id="PTHR23028">
    <property type="entry name" value="ACETYLTRANSFERASE"/>
    <property type="match status" value="1"/>
</dbReference>
<sequence>MKPKQGTYIIGLDHLRALAAFLVFFWHGIHVRDVPFVRDIPFDTVPSTWVGSLFEEGWSGVTLFITITGFVFTVLTAGKQIDFLPFLKNRVLRLFPLIFLMTLYAVHAIGSTNTSLFLFFGLLGGGTVYGTWTLAVEFQFYLAYPFLRNTLEGSSATKTVLRCALFCGLFLMLRYIFFIDKGEVRAIAYWTILGQADAFIAGILAGHVFNTHRHRHERSVRAVSVVVLVAAGTSLVGVYHWLNIHGGFYGDAPDQGGVWVYLPTVTAALWACVVGSYTLLAQRLFGPISRALGYIGAISYSTYMLHFLTVPMCNYLYGEYVGFQFSEVPIRQMGLTLLTFHYPVTLLVSAVSYELIEKAFLRKRVPYLLDPEIPALQKPVIA</sequence>
<keyword evidence="1" id="KW-0472">Membrane</keyword>
<evidence type="ECO:0000259" key="2">
    <source>
        <dbReference type="Pfam" id="PF01757"/>
    </source>
</evidence>
<dbReference type="AlphaFoldDB" id="A0A7W6H997"/>
<evidence type="ECO:0000313" key="3">
    <source>
        <dbReference type="EMBL" id="MBB4000985.1"/>
    </source>
</evidence>
<feature type="transmembrane region" description="Helical" evidence="1">
    <location>
        <begin position="337"/>
        <end position="356"/>
    </location>
</feature>